<evidence type="ECO:0000313" key="1">
    <source>
        <dbReference type="EMBL" id="CAA2144291.1"/>
    </source>
</evidence>
<dbReference type="AlphaFoldDB" id="A0A679KFW7"/>
<sequence>MAAYSCLPTIDEWIDCIPPYSFYFDLVAKHWKTKNSNYIPLHRVCTLARKQGAASFVVETAHGSNGVDEEIDYLDSHHGGGGAAEAVKITFLRKTEHSNDINLVDADAIIGQVVFINYRKPAESDFCKSYVYEAYFHPPEITAKSGERKRLLNNYICAESSFNIFARGKKFDIDAAYYCQQNSMTHVCAHACLRMALNTISGSVGPVTGKAINERESIINPKEGLKIGNVANFIENSGVGKPIIQDCTSLTSEQYVSIIASHVQSAHPVLLVFTTGTQPASQPGAVAEEHVVFVCGYTQNSDEWHPQAIPAYSGPASAPYRQSSLWIDHFVIHDDNFGPYYTLSARALEVDKDVKAHWIIAIAPQASNCNAVGAELAAVIMLKNLLPSLGPLASNPWFDYITSRNDNFVLRPILLTKAEYENHLLTSTAHDGSNISAQDMSQFVGLTDYFWMVEFSMPSLHTGNHSKLGEVIVEACAPVDPAKIEDLVLCMRLPGLLINFKTPAGAAWTNFSMVSHIECIDKIDKGHSTW</sequence>
<protein>
    <submittedName>
        <fullName evidence="1">Uncharacterized protein</fullName>
    </submittedName>
</protein>
<accession>A0A679KFW7</accession>
<dbReference type="EMBL" id="LR743511">
    <property type="protein sequence ID" value="CAA2144291.1"/>
    <property type="molecule type" value="Genomic_DNA"/>
</dbReference>
<reference evidence="1" key="1">
    <citation type="submission" date="2019-12" db="EMBL/GenBank/DDBJ databases">
        <authorList>
            <person name="Cremers G."/>
        </authorList>
    </citation>
    <scope>NUCLEOTIDE SEQUENCE</scope>
    <source>
        <strain evidence="1">Mbul2</strain>
    </source>
</reference>
<dbReference type="RefSeq" id="WP_339162554.1">
    <property type="nucleotide sequence ID" value="NZ_LR743511.1"/>
</dbReference>
<name>A0A679KFW7_9HYPH</name>
<gene>
    <name evidence="1" type="ORF">MBLL_03414</name>
</gene>
<organism evidence="1">
    <name type="scientific">Methylobacterium bullatum</name>
    <dbReference type="NCBI Taxonomy" id="570505"/>
    <lineage>
        <taxon>Bacteria</taxon>
        <taxon>Pseudomonadati</taxon>
        <taxon>Pseudomonadota</taxon>
        <taxon>Alphaproteobacteria</taxon>
        <taxon>Hyphomicrobiales</taxon>
        <taxon>Methylobacteriaceae</taxon>
        <taxon>Methylobacterium</taxon>
    </lineage>
</organism>
<proteinExistence type="predicted"/>